<dbReference type="HOGENOM" id="CLU_007683_1_2_1"/>
<feature type="domain" description="FCP1 homology" evidence="12">
    <location>
        <begin position="132"/>
        <end position="298"/>
    </location>
</feature>
<feature type="region of interest" description="Disordered" evidence="10">
    <location>
        <begin position="664"/>
        <end position="703"/>
    </location>
</feature>
<feature type="compositionally biased region" description="Acidic residues" evidence="10">
    <location>
        <begin position="622"/>
        <end position="638"/>
    </location>
</feature>
<dbReference type="Gene3D" id="1.10.287.10">
    <property type="entry name" value="S15/NS1, RNA-binding"/>
    <property type="match status" value="1"/>
</dbReference>
<feature type="domain" description="BRCT" evidence="11">
    <location>
        <begin position="375"/>
        <end position="474"/>
    </location>
</feature>
<evidence type="ECO:0000256" key="8">
    <source>
        <dbReference type="ARBA" id="ARBA00048336"/>
    </source>
</evidence>
<dbReference type="GO" id="GO:0008420">
    <property type="term" value="F:RNA polymerase II CTD heptapeptide repeat phosphatase activity"/>
    <property type="evidence" value="ECO:0007669"/>
    <property type="project" value="UniProtKB-UniRule"/>
</dbReference>
<dbReference type="Gene3D" id="3.40.50.1000">
    <property type="entry name" value="HAD superfamily/HAD-like"/>
    <property type="match status" value="1"/>
</dbReference>
<dbReference type="PROSITE" id="PS50969">
    <property type="entry name" value="FCP1"/>
    <property type="match status" value="1"/>
</dbReference>
<dbReference type="STRING" id="32264.T1K4P5"/>
<evidence type="ECO:0000256" key="5">
    <source>
        <dbReference type="ARBA" id="ARBA00023242"/>
    </source>
</evidence>
<dbReference type="Pfam" id="PF03031">
    <property type="entry name" value="NIF"/>
    <property type="match status" value="1"/>
</dbReference>
<evidence type="ECO:0000256" key="6">
    <source>
        <dbReference type="ARBA" id="ARBA00040602"/>
    </source>
</evidence>
<evidence type="ECO:0000256" key="1">
    <source>
        <dbReference type="ARBA" id="ARBA00004123"/>
    </source>
</evidence>
<name>T1K4P5_TETUR</name>
<keyword evidence="14" id="KW-1185">Reference proteome</keyword>
<dbReference type="InterPro" id="IPR011947">
    <property type="entry name" value="FCP1_euk"/>
</dbReference>
<evidence type="ECO:0000259" key="11">
    <source>
        <dbReference type="PROSITE" id="PS50172"/>
    </source>
</evidence>
<accession>T1K4P5</accession>
<dbReference type="OMA" id="DQTVIHC"/>
<dbReference type="InterPro" id="IPR036420">
    <property type="entry name" value="BRCT_dom_sf"/>
</dbReference>
<sequence length="703" mass="79779">MLPSIITYEGPNGVKLLKWKIKPGHRLTSGTLMFIYSNSIKYKSNNYGTTMELLVKEGDTIYNHDPIVKYIPCSHPTVMKDLCAECGRDLRELEDYSNATSASVCMVHSVPELRVTQEQAEKLGKDDETRLLKDEKLVLLVDLDQTLIHSTNEPLPEGLEDVFKYQLYGPNSPWYFTKLRPHTTRFLENISKLYELHICTFGARMYAHKIAELIDPNQKFFSHRILSRDECFDPTSKTGNLKALFPCGDSLVCIIDDRQDVWNFSPNLIAVKPYFYFKNTGDINSPYKPKESTLVYEMTKVKTETEETTKDNQEPSTSTSENKPIEDTDDYLLYLEDILQRIHKTYFHNYKDLKKYVSEEEEINIPDLKKIIPLVRKKTLQGVNIVFSGLIPTNMPPEKSKLYSMAISLGANVTKDIILNGSPLEKTTHLIASKFGTMKVTKALKCDKIKIVNPHWLYCCSERWEKVDEILFELKKDDNFEAIQDKPKSSPTPTPDSGFEAGSSSGESSSPTNAFEECPVYDSVTGKKISKSQKDNLESAESKILSKPSSSKVFLDEDELQSENMHQFSSLSGFSKNDLQLMDKEVDDACSEGDGVSSDDEEDNSRLLGTSSDGYKRRVEWDSDEEADIGDEDEDEEGEQSKFSKNWNKSKKCKFACTRLADDDETRDSFAERSDSSGSDEYNESIGSVDEEMAAAVEREFLS</sequence>
<dbReference type="EnsemblMetazoa" id="tetur05g03340.1">
    <property type="protein sequence ID" value="tetur05g03340.1"/>
    <property type="gene ID" value="tetur05g03340"/>
</dbReference>
<evidence type="ECO:0000256" key="3">
    <source>
        <dbReference type="ARBA" id="ARBA00022801"/>
    </source>
</evidence>
<keyword evidence="5 9" id="KW-0539">Nucleus</keyword>
<organism evidence="13 14">
    <name type="scientific">Tetranychus urticae</name>
    <name type="common">Two-spotted spider mite</name>
    <dbReference type="NCBI Taxonomy" id="32264"/>
    <lineage>
        <taxon>Eukaryota</taxon>
        <taxon>Metazoa</taxon>
        <taxon>Ecdysozoa</taxon>
        <taxon>Arthropoda</taxon>
        <taxon>Chelicerata</taxon>
        <taxon>Arachnida</taxon>
        <taxon>Acari</taxon>
        <taxon>Acariformes</taxon>
        <taxon>Trombidiformes</taxon>
        <taxon>Prostigmata</taxon>
        <taxon>Eleutherengona</taxon>
        <taxon>Raphignathae</taxon>
        <taxon>Tetranychoidea</taxon>
        <taxon>Tetranychidae</taxon>
        <taxon>Tetranychus</taxon>
    </lineage>
</organism>
<dbReference type="InterPro" id="IPR036412">
    <property type="entry name" value="HAD-like_sf"/>
</dbReference>
<feature type="compositionally biased region" description="Acidic residues" evidence="10">
    <location>
        <begin position="585"/>
        <end position="603"/>
    </location>
</feature>
<dbReference type="Pfam" id="PF00533">
    <property type="entry name" value="BRCT"/>
    <property type="match status" value="1"/>
</dbReference>
<dbReference type="EMBL" id="CAEY01001579">
    <property type="status" value="NOT_ANNOTATED_CDS"/>
    <property type="molecule type" value="Genomic_DNA"/>
</dbReference>
<comment type="subcellular location">
    <subcellularLocation>
        <location evidence="1 9">Nucleus</location>
    </subcellularLocation>
</comment>
<evidence type="ECO:0000256" key="7">
    <source>
        <dbReference type="ARBA" id="ARBA00047761"/>
    </source>
</evidence>
<dbReference type="PROSITE" id="PS50172">
    <property type="entry name" value="BRCT"/>
    <property type="match status" value="1"/>
</dbReference>
<keyword evidence="3 9" id="KW-0378">Hydrolase</keyword>
<feature type="region of interest" description="Disordered" evidence="10">
    <location>
        <begin position="482"/>
        <end position="516"/>
    </location>
</feature>
<dbReference type="OrthoDB" id="10249888at2759"/>
<comment type="catalytic activity">
    <reaction evidence="8 9">
        <text>O-phospho-L-threonyl-[protein] + H2O = L-threonyl-[protein] + phosphate</text>
        <dbReference type="Rhea" id="RHEA:47004"/>
        <dbReference type="Rhea" id="RHEA-COMP:11060"/>
        <dbReference type="Rhea" id="RHEA-COMP:11605"/>
        <dbReference type="ChEBI" id="CHEBI:15377"/>
        <dbReference type="ChEBI" id="CHEBI:30013"/>
        <dbReference type="ChEBI" id="CHEBI:43474"/>
        <dbReference type="ChEBI" id="CHEBI:61977"/>
        <dbReference type="EC" id="3.1.3.16"/>
    </reaction>
</comment>
<dbReference type="SMART" id="SM00292">
    <property type="entry name" value="BRCT"/>
    <property type="match status" value="1"/>
</dbReference>
<dbReference type="InterPro" id="IPR004274">
    <property type="entry name" value="FCP1_dom"/>
</dbReference>
<keyword evidence="4" id="KW-0904">Protein phosphatase</keyword>
<dbReference type="GO" id="GO:0005634">
    <property type="term" value="C:nucleus"/>
    <property type="evidence" value="ECO:0007669"/>
    <property type="project" value="UniProtKB-SubCell"/>
</dbReference>
<feature type="region of interest" description="Disordered" evidence="10">
    <location>
        <begin position="529"/>
        <end position="558"/>
    </location>
</feature>
<evidence type="ECO:0000256" key="9">
    <source>
        <dbReference type="RuleBase" id="RU366066"/>
    </source>
</evidence>
<evidence type="ECO:0000256" key="10">
    <source>
        <dbReference type="SAM" id="MobiDB-lite"/>
    </source>
</evidence>
<dbReference type="AlphaFoldDB" id="T1K4P5"/>
<proteinExistence type="predicted"/>
<feature type="compositionally biased region" description="Basic and acidic residues" evidence="10">
    <location>
        <begin position="303"/>
        <end position="313"/>
    </location>
</feature>
<dbReference type="FunFam" id="3.40.50.10190:FF:000007">
    <property type="entry name" value="RNA polymerase II subunit A C-terminal domain phosphatase"/>
    <property type="match status" value="1"/>
</dbReference>
<reference evidence="14" key="1">
    <citation type="submission" date="2011-08" db="EMBL/GenBank/DDBJ databases">
        <authorList>
            <person name="Rombauts S."/>
        </authorList>
    </citation>
    <scope>NUCLEOTIDE SEQUENCE</scope>
    <source>
        <strain evidence="14">London</strain>
    </source>
</reference>
<dbReference type="InterPro" id="IPR039189">
    <property type="entry name" value="Fcp1"/>
</dbReference>
<evidence type="ECO:0000256" key="2">
    <source>
        <dbReference type="ARBA" id="ARBA00013081"/>
    </source>
</evidence>
<dbReference type="NCBIfam" id="TIGR02250">
    <property type="entry name" value="FCP1_euk"/>
    <property type="match status" value="1"/>
</dbReference>
<feature type="compositionally biased region" description="Low complexity" evidence="10">
    <location>
        <begin position="489"/>
        <end position="510"/>
    </location>
</feature>
<dbReference type="eggNOG" id="KOG0323">
    <property type="taxonomic scope" value="Eukaryota"/>
</dbReference>
<dbReference type="FunFam" id="3.40.50.1000:FF:000040">
    <property type="entry name" value="RNA polymerase II subunit A C-terminal domain phosphatase"/>
    <property type="match status" value="1"/>
</dbReference>
<evidence type="ECO:0000256" key="4">
    <source>
        <dbReference type="ARBA" id="ARBA00022912"/>
    </source>
</evidence>
<dbReference type="SUPFAM" id="SSF56784">
    <property type="entry name" value="HAD-like"/>
    <property type="match status" value="1"/>
</dbReference>
<dbReference type="PANTHER" id="PTHR23081">
    <property type="entry name" value="RNA POLYMERASE II CTD PHOSPHATASE"/>
    <property type="match status" value="1"/>
</dbReference>
<dbReference type="SUPFAM" id="SSF52113">
    <property type="entry name" value="BRCT domain"/>
    <property type="match status" value="1"/>
</dbReference>
<dbReference type="InterPro" id="IPR001357">
    <property type="entry name" value="BRCT_dom"/>
</dbReference>
<comment type="catalytic activity">
    <reaction evidence="7 9">
        <text>O-phospho-L-seryl-[protein] + H2O = L-seryl-[protein] + phosphate</text>
        <dbReference type="Rhea" id="RHEA:20629"/>
        <dbReference type="Rhea" id="RHEA-COMP:9863"/>
        <dbReference type="Rhea" id="RHEA-COMP:11604"/>
        <dbReference type="ChEBI" id="CHEBI:15377"/>
        <dbReference type="ChEBI" id="CHEBI:29999"/>
        <dbReference type="ChEBI" id="CHEBI:43474"/>
        <dbReference type="ChEBI" id="CHEBI:83421"/>
        <dbReference type="EC" id="3.1.3.16"/>
    </reaction>
</comment>
<protein>
    <recommendedName>
        <fullName evidence="6 9">RNA polymerase II subunit A C-terminal domain phosphatase</fullName>
        <ecNumber evidence="2 9">3.1.3.16</ecNumber>
    </recommendedName>
</protein>
<dbReference type="Gene3D" id="3.40.50.10190">
    <property type="entry name" value="BRCT domain"/>
    <property type="match status" value="1"/>
</dbReference>
<evidence type="ECO:0000259" key="12">
    <source>
        <dbReference type="PROSITE" id="PS50969"/>
    </source>
</evidence>
<evidence type="ECO:0000313" key="13">
    <source>
        <dbReference type="EnsemblMetazoa" id="tetur05g03340.1"/>
    </source>
</evidence>
<evidence type="ECO:0000313" key="14">
    <source>
        <dbReference type="Proteomes" id="UP000015104"/>
    </source>
</evidence>
<feature type="region of interest" description="Disordered" evidence="10">
    <location>
        <begin position="303"/>
        <end position="325"/>
    </location>
</feature>
<dbReference type="CDD" id="cd07521">
    <property type="entry name" value="HAD_FCP1-like"/>
    <property type="match status" value="1"/>
</dbReference>
<dbReference type="EC" id="3.1.3.16" evidence="2 9"/>
<dbReference type="SMART" id="SM00577">
    <property type="entry name" value="CPDc"/>
    <property type="match status" value="1"/>
</dbReference>
<dbReference type="CDD" id="cd17729">
    <property type="entry name" value="BRCT_CTDP1"/>
    <property type="match status" value="1"/>
</dbReference>
<gene>
    <name evidence="13" type="primary">107360576</name>
</gene>
<dbReference type="PANTHER" id="PTHR23081:SF36">
    <property type="entry name" value="RNA POLYMERASE II SUBUNIT A C-TERMINAL DOMAIN PHOSPHATASE"/>
    <property type="match status" value="1"/>
</dbReference>
<feature type="compositionally biased region" description="Basic and acidic residues" evidence="10">
    <location>
        <begin position="532"/>
        <end position="541"/>
    </location>
</feature>
<dbReference type="Proteomes" id="UP000015104">
    <property type="component" value="Unassembled WGS sequence"/>
</dbReference>
<reference evidence="13" key="2">
    <citation type="submission" date="2015-06" db="UniProtKB">
        <authorList>
            <consortium name="EnsemblMetazoa"/>
        </authorList>
    </citation>
    <scope>IDENTIFICATION</scope>
</reference>
<dbReference type="KEGG" id="tut:107360576"/>
<dbReference type="InterPro" id="IPR023214">
    <property type="entry name" value="HAD_sf"/>
</dbReference>
<comment type="function">
    <text evidence="9">This promotes the activity of RNA polymerase II.</text>
</comment>
<feature type="region of interest" description="Disordered" evidence="10">
    <location>
        <begin position="583"/>
        <end position="646"/>
    </location>
</feature>